<keyword evidence="1" id="KW-0812">Transmembrane</keyword>
<organism evidence="3">
    <name type="scientific">Athelia psychrophila</name>
    <dbReference type="NCBI Taxonomy" id="1759441"/>
    <lineage>
        <taxon>Eukaryota</taxon>
        <taxon>Fungi</taxon>
        <taxon>Dikarya</taxon>
        <taxon>Basidiomycota</taxon>
        <taxon>Agaricomycotina</taxon>
        <taxon>Agaricomycetes</taxon>
        <taxon>Agaricomycetidae</taxon>
        <taxon>Atheliales</taxon>
        <taxon>Atheliaceae</taxon>
        <taxon>Athelia</taxon>
    </lineage>
</organism>
<keyword evidence="1" id="KW-1133">Transmembrane helix</keyword>
<keyword evidence="1" id="KW-0472">Membrane</keyword>
<evidence type="ECO:0000313" key="3">
    <source>
        <dbReference type="EMBL" id="KZP04282.1"/>
    </source>
</evidence>
<accession>A0A167UTF0</accession>
<dbReference type="AlphaFoldDB" id="A0A167UTF0"/>
<reference evidence="3" key="1">
    <citation type="journal article" date="2016" name="Mol. Biol. Evol.">
        <title>Comparative Genomics of Early-Diverging Mushroom-Forming Fungi Provides Insights into the Origins of Lignocellulose Decay Capabilities.</title>
        <authorList>
            <person name="Nagy L.G."/>
            <person name="Riley R."/>
            <person name="Tritt A."/>
            <person name="Adam C."/>
            <person name="Daum C."/>
            <person name="Floudas D."/>
            <person name="Sun H."/>
            <person name="Yadav J.S."/>
            <person name="Pangilinan J."/>
            <person name="Larsson K.H."/>
            <person name="Matsuura K."/>
            <person name="Barry K."/>
            <person name="Labutti K."/>
            <person name="Kuo R."/>
            <person name="Ohm R.A."/>
            <person name="Bhattacharya S.S."/>
            <person name="Shirouzu T."/>
            <person name="Yoshinaga Y."/>
            <person name="Martin F.M."/>
            <person name="Grigoriev I.V."/>
            <person name="Hibbett D.S."/>
        </authorList>
    </citation>
    <scope>NUCLEOTIDE SEQUENCE [LARGE SCALE GENOMIC DNA]</scope>
    <source>
        <strain evidence="3">CBS 109695</strain>
    </source>
</reference>
<dbReference type="PANTHER" id="PTHR35043">
    <property type="entry name" value="TRANSCRIPTION FACTOR DOMAIN-CONTAINING PROTEIN"/>
    <property type="match status" value="1"/>
</dbReference>
<feature type="signal peptide" evidence="2">
    <location>
        <begin position="1"/>
        <end position="18"/>
    </location>
</feature>
<feature type="chain" id="PRO_5007893168" evidence="2">
    <location>
        <begin position="19"/>
        <end position="480"/>
    </location>
</feature>
<feature type="transmembrane region" description="Helical" evidence="1">
    <location>
        <begin position="381"/>
        <end position="401"/>
    </location>
</feature>
<protein>
    <submittedName>
        <fullName evidence="3">Uncharacterized protein</fullName>
    </submittedName>
</protein>
<feature type="transmembrane region" description="Helical" evidence="1">
    <location>
        <begin position="338"/>
        <end position="361"/>
    </location>
</feature>
<dbReference type="OrthoDB" id="9451547at2759"/>
<proteinExistence type="predicted"/>
<evidence type="ECO:0000256" key="2">
    <source>
        <dbReference type="SAM" id="SignalP"/>
    </source>
</evidence>
<dbReference type="EMBL" id="KV417939">
    <property type="protein sequence ID" value="KZP04282.1"/>
    <property type="molecule type" value="Genomic_DNA"/>
</dbReference>
<keyword evidence="2" id="KW-0732">Signal</keyword>
<sequence>MIFVILLLHCLNTLYADALPTPPTPPTISSIIAGFVNISPSCGALGSCRELSSIIKSCFATIYACAWVARHPDVPSPSWRWWRTLAFAAMETIGILIVPDMLLITAALQYRFAGALVTGLNIVPEDAEREKETSPVGEGDDSGVVDQDVRDFAEQWREGKDQSASPEKRRDYTRQDGFFVGMGGLHFYRGNEPIRPLTIKDVTDLAKHDIFVIPLSRDIDDRSKSSWITKFVALVQTVSFATQCITRLALHLPTTELELTALAYTTVTVLAYLIWWDKPVNIGSPVRLVIEASTEDGATQAPVNKGFIGRIFKRYSEMWRAILFTTKRQSAADIRARLIFIAVTTALMSGFGAIHCIYSWAPFARYWHGQETPYNYSAMAITIWPVCMGICSTLGTLMTLWDGQYYPFARALVEWLLIFASSGVGQRSMATNLLKTYNVVLQAVFPESTPPLLFGQPLKAKVHEHALVLRAIHASPSPPP</sequence>
<name>A0A167UTF0_9AGAM</name>
<dbReference type="PANTHER" id="PTHR35043:SF7">
    <property type="entry name" value="TRANSCRIPTION FACTOR DOMAIN-CONTAINING PROTEIN"/>
    <property type="match status" value="1"/>
</dbReference>
<gene>
    <name evidence="3" type="ORF">FIBSPDRAFT_1054780</name>
</gene>
<evidence type="ECO:0000256" key="1">
    <source>
        <dbReference type="SAM" id="Phobius"/>
    </source>
</evidence>